<dbReference type="SMART" id="SM00448">
    <property type="entry name" value="REC"/>
    <property type="match status" value="1"/>
</dbReference>
<evidence type="ECO:0000313" key="9">
    <source>
        <dbReference type="EMBL" id="ACL48725.1"/>
    </source>
</evidence>
<dbReference type="SUPFAM" id="SSF55874">
    <property type="entry name" value="ATPase domain of HSP90 chaperone/DNA topoisomerase II/histidine kinase"/>
    <property type="match status" value="1"/>
</dbReference>
<dbReference type="SMART" id="SM00387">
    <property type="entry name" value="HATPase_c"/>
    <property type="match status" value="1"/>
</dbReference>
<evidence type="ECO:0000259" key="7">
    <source>
        <dbReference type="PROSITE" id="PS50109"/>
    </source>
</evidence>
<feature type="domain" description="Response regulatory" evidence="8">
    <location>
        <begin position="2"/>
        <end position="116"/>
    </location>
</feature>
<evidence type="ECO:0000256" key="3">
    <source>
        <dbReference type="ARBA" id="ARBA00022553"/>
    </source>
</evidence>
<dbReference type="InterPro" id="IPR005467">
    <property type="entry name" value="His_kinase_dom"/>
</dbReference>
<dbReference type="STRING" id="525146.Ddes_0817"/>
<dbReference type="EC" id="2.7.13.3" evidence="2"/>
<evidence type="ECO:0000259" key="8">
    <source>
        <dbReference type="PROSITE" id="PS50110"/>
    </source>
</evidence>
<evidence type="ECO:0000256" key="2">
    <source>
        <dbReference type="ARBA" id="ARBA00012438"/>
    </source>
</evidence>
<dbReference type="KEGG" id="dds:Ddes_0817"/>
<dbReference type="InterPro" id="IPR004358">
    <property type="entry name" value="Sig_transdc_His_kin-like_C"/>
</dbReference>
<dbReference type="SUPFAM" id="SSF47384">
    <property type="entry name" value="Homodimeric domain of signal transducing histidine kinase"/>
    <property type="match status" value="1"/>
</dbReference>
<dbReference type="Pfam" id="PF00512">
    <property type="entry name" value="HisKA"/>
    <property type="match status" value="1"/>
</dbReference>
<dbReference type="eggNOG" id="COG4191">
    <property type="taxonomic scope" value="Bacteria"/>
</dbReference>
<dbReference type="PRINTS" id="PR00344">
    <property type="entry name" value="BCTRLSENSOR"/>
</dbReference>
<dbReference type="CDD" id="cd00082">
    <property type="entry name" value="HisKA"/>
    <property type="match status" value="1"/>
</dbReference>
<dbReference type="CDD" id="cd00075">
    <property type="entry name" value="HATPase"/>
    <property type="match status" value="1"/>
</dbReference>
<evidence type="ECO:0000256" key="6">
    <source>
        <dbReference type="PROSITE-ProRule" id="PRU00169"/>
    </source>
</evidence>
<dbReference type="PROSITE" id="PS50110">
    <property type="entry name" value="RESPONSE_REGULATORY"/>
    <property type="match status" value="1"/>
</dbReference>
<accession>B8IYZ8</accession>
<dbReference type="eggNOG" id="COG0745">
    <property type="taxonomic scope" value="Bacteria"/>
</dbReference>
<comment type="catalytic activity">
    <reaction evidence="1">
        <text>ATP + protein L-histidine = ADP + protein N-phospho-L-histidine.</text>
        <dbReference type="EC" id="2.7.13.3"/>
    </reaction>
</comment>
<protein>
    <recommendedName>
        <fullName evidence="2">histidine kinase</fullName>
        <ecNumber evidence="2">2.7.13.3</ecNumber>
    </recommendedName>
</protein>
<dbReference type="PANTHER" id="PTHR43047:SF72">
    <property type="entry name" value="OSMOSENSING HISTIDINE PROTEIN KINASE SLN1"/>
    <property type="match status" value="1"/>
</dbReference>
<dbReference type="InterPro" id="IPR003594">
    <property type="entry name" value="HATPase_dom"/>
</dbReference>
<dbReference type="InterPro" id="IPR036097">
    <property type="entry name" value="HisK_dim/P_sf"/>
</dbReference>
<dbReference type="Pfam" id="PF02518">
    <property type="entry name" value="HATPase_c"/>
    <property type="match status" value="1"/>
</dbReference>
<feature type="domain" description="Histidine kinase" evidence="7">
    <location>
        <begin position="143"/>
        <end position="433"/>
    </location>
</feature>
<feature type="modified residue" description="4-aspartylphosphate" evidence="6">
    <location>
        <position position="51"/>
    </location>
</feature>
<dbReference type="Gene3D" id="3.40.50.2300">
    <property type="match status" value="1"/>
</dbReference>
<evidence type="ECO:0000256" key="4">
    <source>
        <dbReference type="ARBA" id="ARBA00022679"/>
    </source>
</evidence>
<dbReference type="Gene3D" id="1.10.287.130">
    <property type="match status" value="1"/>
</dbReference>
<dbReference type="SUPFAM" id="SSF52172">
    <property type="entry name" value="CheY-like"/>
    <property type="match status" value="1"/>
</dbReference>
<dbReference type="AlphaFoldDB" id="B8IYZ8"/>
<name>B8IYZ8_DESDA</name>
<dbReference type="HOGENOM" id="CLU_000445_114_72_7"/>
<keyword evidence="5 9" id="KW-0418">Kinase</keyword>
<dbReference type="InterPro" id="IPR036890">
    <property type="entry name" value="HATPase_C_sf"/>
</dbReference>
<keyword evidence="4" id="KW-0808">Transferase</keyword>
<evidence type="ECO:0000256" key="5">
    <source>
        <dbReference type="ARBA" id="ARBA00022777"/>
    </source>
</evidence>
<dbReference type="PROSITE" id="PS50109">
    <property type="entry name" value="HIS_KIN"/>
    <property type="match status" value="1"/>
</dbReference>
<dbReference type="GO" id="GO:0009927">
    <property type="term" value="F:histidine phosphotransfer kinase activity"/>
    <property type="evidence" value="ECO:0007669"/>
    <property type="project" value="TreeGrafter"/>
</dbReference>
<reference evidence="9" key="1">
    <citation type="submission" date="2009-01" db="EMBL/GenBank/DDBJ databases">
        <title>Complete sequence of Desulfovibrio desulfuricans subsp. desulfuricans str. ATCC 27774.</title>
        <authorList>
            <consortium name="US DOE Joint Genome Institute"/>
            <person name="Lucas S."/>
            <person name="Copeland A."/>
            <person name="Lapidus A."/>
            <person name="Glavina del Rio T."/>
            <person name="Tice H."/>
            <person name="Bruce D."/>
            <person name="Goodwin L."/>
            <person name="Pitluck S."/>
            <person name="Sims D."/>
            <person name="Lu M."/>
            <person name="Kiss H."/>
            <person name="Meineke L."/>
            <person name="Brettin T."/>
            <person name="Detter J.C."/>
            <person name="Han C."/>
            <person name="Larimer F."/>
            <person name="Land M."/>
            <person name="Hauser L."/>
            <person name="Kyrpides N."/>
            <person name="Ovchinnikova G."/>
            <person name="Hazen T.C."/>
        </authorList>
    </citation>
    <scope>NUCLEOTIDE SEQUENCE [LARGE SCALE GENOMIC DNA]</scope>
    <source>
        <strain evidence="9">ATCC 27774</strain>
    </source>
</reference>
<dbReference type="GO" id="GO:0005886">
    <property type="term" value="C:plasma membrane"/>
    <property type="evidence" value="ECO:0007669"/>
    <property type="project" value="TreeGrafter"/>
</dbReference>
<dbReference type="EMBL" id="CP001358">
    <property type="protein sequence ID" value="ACL48725.1"/>
    <property type="molecule type" value="Genomic_DNA"/>
</dbReference>
<evidence type="ECO:0000256" key="1">
    <source>
        <dbReference type="ARBA" id="ARBA00000085"/>
    </source>
</evidence>
<sequence>MRVLVVDDESAFAGPLAQRLSLRGMDARTARDAREALSILQAWPAELVFLDVGLPGMDGVALLKLLREQYAQTDVVMLSGSADMGKAVQAMRRGALNWLSKPADIEQVLEECRKARERAAARQEAARLAEAARWRSLGRVAEGVAHEVNNPLNIMMQAAGLIRDCLDEPEAQALADVDEMREAVNTIRAQSLRVREITRKLLMVGHGLDARTGPLDVAAVIDESLDLLRHRIEAAGLRCQVDLSGAYVFPGHEAAAQETAAQETAAPGALGEAAAEAAEEAGSAAPRPWGSAPELRQIFLHLFENALDAMPHGGLVQVSARLRRDGQGRSWYDLLVADSGPGIEPDILPHIFEPFFSSRALQGGFGGHDQYHDSHTSGSAMRPGTAVQSHMGRYAGLGLAVARSLAHARGGELSAANSQQGGAVFCLSLPLAQAPAASGQAAGDRSPDGGL</sequence>
<dbReference type="InterPro" id="IPR003661">
    <property type="entry name" value="HisK_dim/P_dom"/>
</dbReference>
<dbReference type="PANTHER" id="PTHR43047">
    <property type="entry name" value="TWO-COMPONENT HISTIDINE PROTEIN KINASE"/>
    <property type="match status" value="1"/>
</dbReference>
<dbReference type="SMART" id="SM00388">
    <property type="entry name" value="HisKA"/>
    <property type="match status" value="1"/>
</dbReference>
<organism evidence="9">
    <name type="scientific">Desulfovibrio desulfuricans (strain ATCC 27774 / DSM 6949 / MB)</name>
    <dbReference type="NCBI Taxonomy" id="525146"/>
    <lineage>
        <taxon>Bacteria</taxon>
        <taxon>Pseudomonadati</taxon>
        <taxon>Thermodesulfobacteriota</taxon>
        <taxon>Desulfovibrionia</taxon>
        <taxon>Desulfovibrionales</taxon>
        <taxon>Desulfovibrionaceae</taxon>
        <taxon>Desulfovibrio</taxon>
    </lineage>
</organism>
<keyword evidence="3 6" id="KW-0597">Phosphoprotein</keyword>
<dbReference type="InterPro" id="IPR011006">
    <property type="entry name" value="CheY-like_superfamily"/>
</dbReference>
<gene>
    <name evidence="9" type="ordered locus">Ddes_0817</name>
</gene>
<proteinExistence type="predicted"/>
<dbReference type="InterPro" id="IPR001789">
    <property type="entry name" value="Sig_transdc_resp-reg_receiver"/>
</dbReference>
<dbReference type="GO" id="GO:0000155">
    <property type="term" value="F:phosphorelay sensor kinase activity"/>
    <property type="evidence" value="ECO:0007669"/>
    <property type="project" value="InterPro"/>
</dbReference>
<dbReference type="Pfam" id="PF00072">
    <property type="entry name" value="Response_reg"/>
    <property type="match status" value="1"/>
</dbReference>
<dbReference type="Gene3D" id="3.30.565.10">
    <property type="entry name" value="Histidine kinase-like ATPase, C-terminal domain"/>
    <property type="match status" value="1"/>
</dbReference>